<name>A0A1C7WQ82_9BACT</name>
<organism evidence="2 3">
    <name type="scientific">Aliarcobacter thereius LMG 24486</name>
    <dbReference type="NCBI Taxonomy" id="1032240"/>
    <lineage>
        <taxon>Bacteria</taxon>
        <taxon>Pseudomonadati</taxon>
        <taxon>Campylobacterota</taxon>
        <taxon>Epsilonproteobacteria</taxon>
        <taxon>Campylobacterales</taxon>
        <taxon>Arcobacteraceae</taxon>
        <taxon>Aliarcobacter</taxon>
    </lineage>
</organism>
<dbReference type="PANTHER" id="PTHR43581">
    <property type="entry name" value="ATP/GTP PHOSPHATASE"/>
    <property type="match status" value="1"/>
</dbReference>
<keyword evidence="2" id="KW-0547">Nucleotide-binding</keyword>
<evidence type="ECO:0000313" key="3">
    <source>
        <dbReference type="Proteomes" id="UP000092987"/>
    </source>
</evidence>
<dbReference type="InterPro" id="IPR027417">
    <property type="entry name" value="P-loop_NTPase"/>
</dbReference>
<dbReference type="SUPFAM" id="SSF52540">
    <property type="entry name" value="P-loop containing nucleoside triphosphate hydrolases"/>
    <property type="match status" value="1"/>
</dbReference>
<dbReference type="EMBL" id="LLKQ01000001">
    <property type="protein sequence ID" value="OCL95930.1"/>
    <property type="molecule type" value="Genomic_DNA"/>
</dbReference>
<gene>
    <name evidence="2" type="ORF">AA347_01419</name>
</gene>
<protein>
    <submittedName>
        <fullName evidence="2">DL-methionine transporter ATP-binding subunit</fullName>
    </submittedName>
</protein>
<dbReference type="RefSeq" id="WP_066390395.1">
    <property type="nucleotide sequence ID" value="NZ_CP035926.1"/>
</dbReference>
<sequence>MKEIKITIENLKKIKKLEFTLSLEQGLYAIIGNNGNGKSSLITSIAKLVRPSILKEEFAGSTNNFSNAKITYTNAYGFDVTWQKNPNWHALENYDMMPRYKGFFESSIITGTRFHHLHNKQFVLKAKDVDNSKEASIFIKENLDYIINGTATTHFENLYYVDLEKDKRVYYLKFDEDNYINEFNLSTGEYFLLSVLKIIQTFSNRRQKDELRILIIDEIDIALHPMAQRRFIEKLKEWMVDYNLLVVFATHSLQIINSLESKDIYYIENNEIFNPIYPLYLTSKLFEHTSYDKVILVEDDLAIRFINKMLGDIKYERLLLKLIPIGGWEKVLEIYSQNEKFKYFGKADTLVILDGDVISEANKKPYKIIPKTFLPFRNIERFCVEKLFEKRSNFIDFLEGIIYPTKVINLNIIELTDIEFKISDANTDKIKKIFKKLVDELVIYSEKSNTDILNELINYIYDEVSCIEKYKKLLQELEDYLNK</sequence>
<dbReference type="InterPro" id="IPR041685">
    <property type="entry name" value="AAA_GajA/Old/RecF-like"/>
</dbReference>
<dbReference type="GO" id="GO:0005524">
    <property type="term" value="F:ATP binding"/>
    <property type="evidence" value="ECO:0007669"/>
    <property type="project" value="UniProtKB-KW"/>
</dbReference>
<evidence type="ECO:0000313" key="2">
    <source>
        <dbReference type="EMBL" id="OCL95930.1"/>
    </source>
</evidence>
<proteinExistence type="predicted"/>
<dbReference type="InterPro" id="IPR051396">
    <property type="entry name" value="Bact_Antivir_Def_Nuclease"/>
</dbReference>
<dbReference type="PANTHER" id="PTHR43581:SF2">
    <property type="entry name" value="EXCINUCLEASE ATPASE SUBUNIT"/>
    <property type="match status" value="1"/>
</dbReference>
<reference evidence="2 3" key="1">
    <citation type="submission" date="2015-10" db="EMBL/GenBank/DDBJ databases">
        <authorList>
            <person name="Rovetto F.F."/>
            <person name="Cocolin L.L."/>
            <person name="Illeghems K.K."/>
            <person name="Van Nieuwerbuegh F.F."/>
            <person name="Houf K.K."/>
        </authorList>
    </citation>
    <scope>NUCLEOTIDE SEQUENCE [LARGE SCALE GENOMIC DNA]</scope>
    <source>
        <strain evidence="2 3">LMG 24486</strain>
    </source>
</reference>
<evidence type="ECO:0000259" key="1">
    <source>
        <dbReference type="Pfam" id="PF13175"/>
    </source>
</evidence>
<dbReference type="CDD" id="cd00267">
    <property type="entry name" value="ABC_ATPase"/>
    <property type="match status" value="1"/>
</dbReference>
<comment type="caution">
    <text evidence="2">The sequence shown here is derived from an EMBL/GenBank/DDBJ whole genome shotgun (WGS) entry which is preliminary data.</text>
</comment>
<keyword evidence="3" id="KW-1185">Reference proteome</keyword>
<dbReference type="Gene3D" id="3.40.50.300">
    <property type="entry name" value="P-loop containing nucleotide triphosphate hydrolases"/>
    <property type="match status" value="2"/>
</dbReference>
<dbReference type="Proteomes" id="UP000092987">
    <property type="component" value="Unassembled WGS sequence"/>
</dbReference>
<keyword evidence="2" id="KW-0067">ATP-binding</keyword>
<dbReference type="Pfam" id="PF13175">
    <property type="entry name" value="AAA_15"/>
    <property type="match status" value="1"/>
</dbReference>
<accession>A0A1C7WQ82</accession>
<feature type="domain" description="Endonuclease GajA/Old nuclease/RecF-like AAA" evidence="1">
    <location>
        <begin position="135"/>
        <end position="256"/>
    </location>
</feature>